<accession>A0A923TEA3</accession>
<gene>
    <name evidence="1" type="ORF">H9S92_16140</name>
</gene>
<proteinExistence type="predicted"/>
<protein>
    <submittedName>
        <fullName evidence="1">DUF4230 domain-containing protein</fullName>
    </submittedName>
</protein>
<evidence type="ECO:0000313" key="2">
    <source>
        <dbReference type="Proteomes" id="UP000650081"/>
    </source>
</evidence>
<dbReference type="InterPro" id="IPR025324">
    <property type="entry name" value="DUF4230"/>
</dbReference>
<organism evidence="1 2">
    <name type="scientific">Neolewinella lacunae</name>
    <dbReference type="NCBI Taxonomy" id="1517758"/>
    <lineage>
        <taxon>Bacteria</taxon>
        <taxon>Pseudomonadati</taxon>
        <taxon>Bacteroidota</taxon>
        <taxon>Saprospiria</taxon>
        <taxon>Saprospirales</taxon>
        <taxon>Lewinellaceae</taxon>
        <taxon>Neolewinella</taxon>
    </lineage>
</organism>
<evidence type="ECO:0000313" key="1">
    <source>
        <dbReference type="EMBL" id="MBC6995697.1"/>
    </source>
</evidence>
<dbReference type="AlphaFoldDB" id="A0A923TEA3"/>
<dbReference type="Proteomes" id="UP000650081">
    <property type="component" value="Unassembled WGS sequence"/>
</dbReference>
<dbReference type="EMBL" id="JACSIT010000141">
    <property type="protein sequence ID" value="MBC6995697.1"/>
    <property type="molecule type" value="Genomic_DNA"/>
</dbReference>
<sequence length="208" mass="23390">MRSIPILLIVALLAFLLGIAAFWGFSNTGQQVTKEEATILLERVRKVTKLVTVEGDVSEIFNSGQTRDVTFYLPLPTRFTFRKEAMVQVQGTVLVGYDLEQLEIHVDEATRTVTLSNFPDPEILAIDHELVYRNLEESWFNTFTAEDYSLMNKQAKERLRDKALSSHLIDKARTEGNALIETITFLVEASGYTLVLEAAAPVPPTLLE</sequence>
<dbReference type="Pfam" id="PF14014">
    <property type="entry name" value="DUF4230"/>
    <property type="match status" value="1"/>
</dbReference>
<reference evidence="1" key="1">
    <citation type="submission" date="2020-08" db="EMBL/GenBank/DDBJ databases">
        <title>Lewinella bacteria from marine environments.</title>
        <authorList>
            <person name="Zhong Y."/>
        </authorList>
    </citation>
    <scope>NUCLEOTIDE SEQUENCE</scope>
    <source>
        <strain evidence="1">KCTC 42187</strain>
    </source>
</reference>
<comment type="caution">
    <text evidence="1">The sequence shown here is derived from an EMBL/GenBank/DDBJ whole genome shotgun (WGS) entry which is preliminary data.</text>
</comment>
<keyword evidence="2" id="KW-1185">Reference proteome</keyword>
<dbReference type="RefSeq" id="WP_187467724.1">
    <property type="nucleotide sequence ID" value="NZ_JACSIT010000141.1"/>
</dbReference>
<name>A0A923TEA3_9BACT</name>